<dbReference type="InterPro" id="IPR003961">
    <property type="entry name" value="FN3_dom"/>
</dbReference>
<dbReference type="EMBL" id="JAODUP010000114">
    <property type="protein sequence ID" value="KAK2161590.1"/>
    <property type="molecule type" value="Genomic_DNA"/>
</dbReference>
<feature type="region of interest" description="Disordered" evidence="3">
    <location>
        <begin position="1590"/>
        <end position="1619"/>
    </location>
</feature>
<feature type="domain" description="Fibronectin type-III" evidence="5">
    <location>
        <begin position="288"/>
        <end position="386"/>
    </location>
</feature>
<feature type="domain" description="Fibronectin type-III" evidence="5">
    <location>
        <begin position="937"/>
        <end position="1032"/>
    </location>
</feature>
<evidence type="ECO:0000256" key="2">
    <source>
        <dbReference type="SAM" id="Coils"/>
    </source>
</evidence>
<sequence length="1619" mass="182784">MSAFRVFVDGLYQGEVKATSTCNRNGYQYYLTNLKPGRSYDINIRSYSGQPKVDPTSDTVYCISESDLSNTVPVMCPAPPKSPHIRLDGMHVSGIDVTWEMPQQFGDAAVSGYQMLKDGKVYGSIMPPDVHSLRIKEISLGDRIELQILALTDHPVGRGDDHEQDGQMRTDETGQVEVYLGDRYAACTPGPKLIVHYTGLVEPPGKVWCEHITGHSAMIVWSNDQEPRPHFVPADNYQVTWWPSDQGDNEVNSQQIKAGHTDEDYLNTFILTAKSDHLSIQTASPPHPPTNLGVISTTCHSIQVSWDCPVERGVEIIGVRVDAVAVQSRDRHKHSCTEVVPSATSAIVENLSEKTEYLVTVSAITDEYFDQLPPGHELKTTRILPKDRMPKEDVWLPSTSVIAMTSGTDAPSDVKVKRTTVNSVTLSWKSAVVYGSNRLQGTVVRWAEGRFRMHFHEENGMANHRSITADSNHMTIEDLQPGMLYKFVVEAVVSVKTTLEANSSDPMSEKQNRRTTHVMSRPVLVRTRAPCEPPQPLVTGYTTNTIQLFWEKPLLYSVIGRDINDNPKYLKLSLEGYRLMINEKPHMRLSPSAQSCTLIKCKPGKTYKIVLIAMTCTEEVKRERKKRMKGTMNSSATLDESFTTVGTNKTWETVADDFENDESPSAPLEVTIPRLHDGFLSQINATYLMPVPNMNAPKDHKDSGDIQLDWALQGVTDVVRQFELAWKCQRTGETQKKVFDPGMRNTVIPVTQKKCIYDVFMESDYNEDVAKPFVQKVQVLIPGPPDAPEIWTKSVDDNEFVIEWGQPRCYGVKIRGYQVYLGGKKVGNQLSSHHRKAVVPCKPKRQYRVNLVALSADNRFQDSEMSNTLLINTGTKLVWSSVAQPAERELKLPAGEKSCVIHQCYPGTNHFLRLYGMGVGDQILDKSRQITVQTCAPPDSPNVTVRACNFKYIAIQWEKPAHFGDAIITGYKIYINGVVEALLGPDQFTFTFTHGQWCREYVFQVQALTTSEKLYSKPSEPLVVVWPGVQPPVIRRMPSVSANTVKISWDHPTTTEDIRIASSDLVDIFFFVSVRVIIYSVIYLFIHFVLMMFRLLNILSNHEVGSLKQNEDEQTLAKAAETLSEVEDKLDDCLQSLEYYTGHLLAHVGWSCPQSNPDLHITGYKVLVDGKQYGTTLHNGVKSVRVKLGLEVPSHRISMVSVCDHPHTTSVQSNVVELMTEPFLPFSFYTFFAQDKTRKAKGMSYYDTLNVERKQLRHPVNQGLLKRQVPPPSCSVLDVFEGEYRQLFPPSGPRAPTAILFWSKQHQYSTKTLAWFVRFAKQQSSQYEFMAVACEQREITAAVRQELLKVITNNGWREDNCIRHVISQAFTESVIQSPGDEEKRGHDCYRYLNGRPINNISDLKDSVRDRDLMVDSMEFNRRNAVYIDLSVSLNQSIDRKQAVTSSDVTQLFGVLGVPTLVIVHPQDYIAWKGRYSAFDYGMFEHFMRYVFAQTMNKVLPQPDPWDSNIDIESIDGVKKQRYNEKDMLIHRPVSNHGTLKTSFVGAPTMIHVNGTSGAAVRPQSGKVFYKSKKDSQGKITVNIRPYSATLDSPYTQKLRHRSPPRRSKSGRKMNKSAYY</sequence>
<dbReference type="Gene3D" id="2.60.40.10">
    <property type="entry name" value="Immunoglobulins"/>
    <property type="match status" value="3"/>
</dbReference>
<keyword evidence="7" id="KW-1185">Reference proteome</keyword>
<keyword evidence="4" id="KW-0472">Membrane</keyword>
<dbReference type="Proteomes" id="UP001208570">
    <property type="component" value="Unassembled WGS sequence"/>
</dbReference>
<dbReference type="InterPro" id="IPR013783">
    <property type="entry name" value="Ig-like_fold"/>
</dbReference>
<dbReference type="SUPFAM" id="SSF49265">
    <property type="entry name" value="Fibronectin type III"/>
    <property type="match status" value="4"/>
</dbReference>
<keyword evidence="4" id="KW-1133">Transmembrane helix</keyword>
<evidence type="ECO:0000259" key="5">
    <source>
        <dbReference type="PROSITE" id="PS50853"/>
    </source>
</evidence>
<dbReference type="PROSITE" id="PS50853">
    <property type="entry name" value="FN3"/>
    <property type="match status" value="3"/>
</dbReference>
<feature type="compositionally biased region" description="Basic residues" evidence="3">
    <location>
        <begin position="1597"/>
        <end position="1619"/>
    </location>
</feature>
<evidence type="ECO:0000313" key="7">
    <source>
        <dbReference type="Proteomes" id="UP001208570"/>
    </source>
</evidence>
<dbReference type="Pfam" id="PF00041">
    <property type="entry name" value="fn3"/>
    <property type="match status" value="3"/>
</dbReference>
<feature type="transmembrane region" description="Helical" evidence="4">
    <location>
        <begin position="1068"/>
        <end position="1090"/>
    </location>
</feature>
<protein>
    <recommendedName>
        <fullName evidence="5">Fibronectin type-III domain-containing protein</fullName>
    </recommendedName>
</protein>
<proteinExistence type="predicted"/>
<name>A0AAD9N990_9ANNE</name>
<keyword evidence="1" id="KW-0677">Repeat</keyword>
<dbReference type="PANTHER" id="PTHR46708:SF2">
    <property type="entry name" value="FIBRONECTIN TYPE-III DOMAIN-CONTAINING PROTEIN"/>
    <property type="match status" value="1"/>
</dbReference>
<feature type="domain" description="Fibronectin type-III" evidence="5">
    <location>
        <begin position="410"/>
        <end position="512"/>
    </location>
</feature>
<dbReference type="InterPro" id="IPR050991">
    <property type="entry name" value="ECM_Regulatory_Proteins"/>
</dbReference>
<dbReference type="PANTHER" id="PTHR46708">
    <property type="entry name" value="TENASCIN"/>
    <property type="match status" value="1"/>
</dbReference>
<gene>
    <name evidence="6" type="ORF">LSH36_114g04045</name>
</gene>
<keyword evidence="2" id="KW-0175">Coiled coil</keyword>
<accession>A0AAD9N990</accession>
<comment type="caution">
    <text evidence="6">The sequence shown here is derived from an EMBL/GenBank/DDBJ whole genome shotgun (WGS) entry which is preliminary data.</text>
</comment>
<evidence type="ECO:0000313" key="6">
    <source>
        <dbReference type="EMBL" id="KAK2161590.1"/>
    </source>
</evidence>
<feature type="coiled-coil region" evidence="2">
    <location>
        <begin position="1109"/>
        <end position="1136"/>
    </location>
</feature>
<reference evidence="6" key="1">
    <citation type="journal article" date="2023" name="Mol. Biol. Evol.">
        <title>Third-Generation Sequencing Reveals the Adaptive Role of the Epigenome in Three Deep-Sea Polychaetes.</title>
        <authorList>
            <person name="Perez M."/>
            <person name="Aroh O."/>
            <person name="Sun Y."/>
            <person name="Lan Y."/>
            <person name="Juniper S.K."/>
            <person name="Young C.R."/>
            <person name="Angers B."/>
            <person name="Qian P.Y."/>
        </authorList>
    </citation>
    <scope>NUCLEOTIDE SEQUENCE</scope>
    <source>
        <strain evidence="6">P08H-3</strain>
    </source>
</reference>
<dbReference type="InterPro" id="IPR036116">
    <property type="entry name" value="FN3_sf"/>
</dbReference>
<evidence type="ECO:0000256" key="3">
    <source>
        <dbReference type="SAM" id="MobiDB-lite"/>
    </source>
</evidence>
<evidence type="ECO:0000256" key="4">
    <source>
        <dbReference type="SAM" id="Phobius"/>
    </source>
</evidence>
<dbReference type="SMART" id="SM00060">
    <property type="entry name" value="FN3"/>
    <property type="match status" value="7"/>
</dbReference>
<keyword evidence="4" id="KW-0812">Transmembrane</keyword>
<organism evidence="6 7">
    <name type="scientific">Paralvinella palmiformis</name>
    <dbReference type="NCBI Taxonomy" id="53620"/>
    <lineage>
        <taxon>Eukaryota</taxon>
        <taxon>Metazoa</taxon>
        <taxon>Spiralia</taxon>
        <taxon>Lophotrochozoa</taxon>
        <taxon>Annelida</taxon>
        <taxon>Polychaeta</taxon>
        <taxon>Sedentaria</taxon>
        <taxon>Canalipalpata</taxon>
        <taxon>Terebellida</taxon>
        <taxon>Terebelliformia</taxon>
        <taxon>Alvinellidae</taxon>
        <taxon>Paralvinella</taxon>
    </lineage>
</organism>
<dbReference type="CDD" id="cd00063">
    <property type="entry name" value="FN3"/>
    <property type="match status" value="4"/>
</dbReference>
<evidence type="ECO:0000256" key="1">
    <source>
        <dbReference type="ARBA" id="ARBA00022737"/>
    </source>
</evidence>